<evidence type="ECO:0000313" key="4">
    <source>
        <dbReference type="EMBL" id="MBC1399282.1"/>
    </source>
</evidence>
<keyword evidence="2" id="KW-1133">Transmembrane helix</keyword>
<dbReference type="InterPro" id="IPR029051">
    <property type="entry name" value="DUF4352"/>
</dbReference>
<accession>A0A841YFR6</accession>
<evidence type="ECO:0000256" key="1">
    <source>
        <dbReference type="ARBA" id="ARBA00022729"/>
    </source>
</evidence>
<sequence length="199" mass="22883">MIYSVIIGLVSFISFACLITGVAFLLLKKKKLMGILFTSIGGSVFLISCLALLAAFLFYVSEQTASSNANIESDYSESYDDEYSDEDYTELSFNEEGKSTENATVMVKKPTIYKVDERGIDKYYKVDVKMRNDNKEPIYVSAKDFYLFQYDADDYADVEKKDYFHEKIDPGKSVSFSIYYEYLGDVGYLEMEYDNLIWN</sequence>
<keyword evidence="1" id="KW-0732">Signal</keyword>
<feature type="transmembrane region" description="Helical" evidence="2">
    <location>
        <begin position="34"/>
        <end position="60"/>
    </location>
</feature>
<feature type="domain" description="DUF4352" evidence="3">
    <location>
        <begin position="121"/>
        <end position="198"/>
    </location>
</feature>
<reference evidence="4 5" key="1">
    <citation type="submission" date="2020-03" db="EMBL/GenBank/DDBJ databases">
        <title>Soil Listeria distribution.</title>
        <authorList>
            <person name="Liao J."/>
            <person name="Wiedmann M."/>
        </authorList>
    </citation>
    <scope>NUCLEOTIDE SEQUENCE [LARGE SCALE GENOMIC DNA]</scope>
    <source>
        <strain evidence="4 5">FSL L7-1645</strain>
    </source>
</reference>
<dbReference type="Gene3D" id="2.60.40.1240">
    <property type="match status" value="1"/>
</dbReference>
<gene>
    <name evidence="4" type="ORF">HB844_10410</name>
</gene>
<dbReference type="InterPro" id="IPR029050">
    <property type="entry name" value="Immunoprotect_excell_Ig-like"/>
</dbReference>
<evidence type="ECO:0000259" key="3">
    <source>
        <dbReference type="Pfam" id="PF11611"/>
    </source>
</evidence>
<keyword evidence="2" id="KW-0812">Transmembrane</keyword>
<evidence type="ECO:0000313" key="5">
    <source>
        <dbReference type="Proteomes" id="UP000571128"/>
    </source>
</evidence>
<protein>
    <submittedName>
        <fullName evidence="4">DUF4352 domain-containing protein</fullName>
    </submittedName>
</protein>
<dbReference type="RefSeq" id="WP_185338684.1">
    <property type="nucleotide sequence ID" value="NZ_JAARPY010000010.1"/>
</dbReference>
<evidence type="ECO:0000256" key="2">
    <source>
        <dbReference type="SAM" id="Phobius"/>
    </source>
</evidence>
<dbReference type="Pfam" id="PF11611">
    <property type="entry name" value="DUF4352"/>
    <property type="match status" value="1"/>
</dbReference>
<comment type="caution">
    <text evidence="4">The sequence shown here is derived from an EMBL/GenBank/DDBJ whole genome shotgun (WGS) entry which is preliminary data.</text>
</comment>
<feature type="transmembrane region" description="Helical" evidence="2">
    <location>
        <begin position="6"/>
        <end position="27"/>
    </location>
</feature>
<name>A0A841YFR6_9LIST</name>
<dbReference type="AlphaFoldDB" id="A0A841YFR6"/>
<dbReference type="Proteomes" id="UP000571128">
    <property type="component" value="Unassembled WGS sequence"/>
</dbReference>
<keyword evidence="2" id="KW-0472">Membrane</keyword>
<dbReference type="EMBL" id="JAARPY010000010">
    <property type="protein sequence ID" value="MBC1399282.1"/>
    <property type="molecule type" value="Genomic_DNA"/>
</dbReference>
<proteinExistence type="predicted"/>
<organism evidence="4 5">
    <name type="scientific">Listeria fleischmannii</name>
    <dbReference type="NCBI Taxonomy" id="1069827"/>
    <lineage>
        <taxon>Bacteria</taxon>
        <taxon>Bacillati</taxon>
        <taxon>Bacillota</taxon>
        <taxon>Bacilli</taxon>
        <taxon>Bacillales</taxon>
        <taxon>Listeriaceae</taxon>
        <taxon>Listeria</taxon>
    </lineage>
</organism>